<evidence type="ECO:0000259" key="2">
    <source>
        <dbReference type="Pfam" id="PF03795"/>
    </source>
</evidence>
<name>A0A1E5XL48_9HYPH</name>
<dbReference type="InterPro" id="IPR011008">
    <property type="entry name" value="Dimeric_a/b-barrel"/>
</dbReference>
<dbReference type="AlphaFoldDB" id="A0A1E5XL48"/>
<proteinExistence type="inferred from homology"/>
<dbReference type="Gene3D" id="3.30.70.1060">
    <property type="entry name" value="Dimeric alpha+beta barrel"/>
    <property type="match status" value="1"/>
</dbReference>
<sequence length="128" mass="13716">MKFVCLVYIDSVAIGALSEAEGRQLADDSIAFDWGLRDSGKLILAQPLEAPQSAVTVRQRAGKFSSTDGPFVEAKEHLGGFFLIEAKDIDEAIALAKTSPIMRVASVEVRPALEQVDSVTGRGRPEVA</sequence>
<comment type="similarity">
    <text evidence="1">Belongs to the YciI family.</text>
</comment>
<dbReference type="Proteomes" id="UP000095463">
    <property type="component" value="Unassembled WGS sequence"/>
</dbReference>
<gene>
    <name evidence="3" type="ORF">VW23_026165</name>
</gene>
<evidence type="ECO:0000313" key="4">
    <source>
        <dbReference type="Proteomes" id="UP000095463"/>
    </source>
</evidence>
<comment type="caution">
    <text evidence="3">The sequence shown here is derived from an EMBL/GenBank/DDBJ whole genome shotgun (WGS) entry which is preliminary data.</text>
</comment>
<reference evidence="3 4" key="1">
    <citation type="journal article" date="2015" name="Genome Announc.">
        <title>Genome Assemblies of Three Soil-Associated Devosia species: D. insulae, D. limi, and D. soli.</title>
        <authorList>
            <person name="Hassan Y.I."/>
            <person name="Lepp D."/>
            <person name="Zhou T."/>
        </authorList>
    </citation>
    <scope>NUCLEOTIDE SEQUENCE [LARGE SCALE GENOMIC DNA]</scope>
    <source>
        <strain evidence="3 4">DS-56</strain>
    </source>
</reference>
<protein>
    <recommendedName>
        <fullName evidence="2">YCII-related domain-containing protein</fullName>
    </recommendedName>
</protein>
<dbReference type="Pfam" id="PF03795">
    <property type="entry name" value="YCII"/>
    <property type="match status" value="1"/>
</dbReference>
<keyword evidence="4" id="KW-1185">Reference proteome</keyword>
<dbReference type="PANTHER" id="PTHR35174">
    <property type="entry name" value="BLL7171 PROTEIN-RELATED"/>
    <property type="match status" value="1"/>
</dbReference>
<organism evidence="3 4">
    <name type="scientific">Devosia insulae DS-56</name>
    <dbReference type="NCBI Taxonomy" id="1116389"/>
    <lineage>
        <taxon>Bacteria</taxon>
        <taxon>Pseudomonadati</taxon>
        <taxon>Pseudomonadota</taxon>
        <taxon>Alphaproteobacteria</taxon>
        <taxon>Hyphomicrobiales</taxon>
        <taxon>Devosiaceae</taxon>
        <taxon>Devosia</taxon>
    </lineage>
</organism>
<evidence type="ECO:0000313" key="3">
    <source>
        <dbReference type="EMBL" id="OEO29330.1"/>
    </source>
</evidence>
<dbReference type="SUPFAM" id="SSF54909">
    <property type="entry name" value="Dimeric alpha+beta barrel"/>
    <property type="match status" value="1"/>
</dbReference>
<dbReference type="OrthoDB" id="9807535at2"/>
<evidence type="ECO:0000256" key="1">
    <source>
        <dbReference type="ARBA" id="ARBA00007689"/>
    </source>
</evidence>
<dbReference type="PANTHER" id="PTHR35174:SF3">
    <property type="entry name" value="BLL7171 PROTEIN"/>
    <property type="match status" value="1"/>
</dbReference>
<feature type="domain" description="YCII-related" evidence="2">
    <location>
        <begin position="1"/>
        <end position="111"/>
    </location>
</feature>
<accession>A0A1E5XL48</accession>
<dbReference type="InterPro" id="IPR005545">
    <property type="entry name" value="YCII"/>
</dbReference>
<dbReference type="RefSeq" id="WP_069911395.1">
    <property type="nucleotide sequence ID" value="NZ_LAJE02000289.1"/>
</dbReference>
<dbReference type="EMBL" id="LAJE02000289">
    <property type="protein sequence ID" value="OEO29330.1"/>
    <property type="molecule type" value="Genomic_DNA"/>
</dbReference>